<evidence type="ECO:0000313" key="1">
    <source>
        <dbReference type="EMBL" id="BAO04746.1"/>
    </source>
</evidence>
<dbReference type="HOGENOM" id="CLU_2971253_0_0_9"/>
<accession>A0A060N2Z9</accession>
<gene>
    <name evidence="1" type="ORF">CBO05P1_027</name>
</gene>
<sequence length="58" mass="7200">MIKCEKINDCKTNRKYVFCKYCIHNENKIKICDYHDFDEEKYFKETFKMVEHLGVKEE</sequence>
<dbReference type="Proteomes" id="UP000054164">
    <property type="component" value="Unassembled WGS sequence"/>
</dbReference>
<protein>
    <submittedName>
        <fullName evidence="1">Ipid-A-disaccharide synthase</fullName>
    </submittedName>
</protein>
<organism evidence="1">
    <name type="scientific">Clostridium botulinum B str. Osaka05</name>
    <dbReference type="NCBI Taxonomy" id="1407017"/>
    <lineage>
        <taxon>Bacteria</taxon>
        <taxon>Bacillati</taxon>
        <taxon>Bacillota</taxon>
        <taxon>Clostridia</taxon>
        <taxon>Eubacteriales</taxon>
        <taxon>Clostridiaceae</taxon>
        <taxon>Clostridium</taxon>
    </lineage>
</organism>
<dbReference type="RefSeq" id="WP_154219131.1">
    <property type="nucleotide sequence ID" value="NZ_BA000058.1"/>
</dbReference>
<dbReference type="AlphaFoldDB" id="A0A060N2Z9"/>
<dbReference type="EMBL" id="BA000058">
    <property type="protein sequence ID" value="BAO04746.1"/>
    <property type="molecule type" value="Genomic_DNA"/>
</dbReference>
<proteinExistence type="predicted"/>
<reference evidence="1" key="1">
    <citation type="submission" date="2013-10" db="EMBL/GenBank/DDBJ databases">
        <title>Draft genome sequence of Clostridium botulinum type B strain Osaka05.</title>
        <authorList>
            <person name="Sakaguchi Y."/>
            <person name="Hosomi K."/>
            <person name="Uchiyama J."/>
            <person name="Ogura Y."/>
            <person name="Sakaguchi M."/>
            <person name="Kohda T."/>
            <person name="Mukamoto M."/>
            <person name="Misawa N."/>
            <person name="Matsuzaki S."/>
            <person name="Hayashi T."/>
            <person name="Kozaki S."/>
        </authorList>
    </citation>
    <scope>NUCLEOTIDE SEQUENCE</scope>
    <source>
        <strain evidence="1">Osaka05</strain>
    </source>
</reference>
<name>A0A060N2Z9_CLOBO</name>